<dbReference type="Gene3D" id="3.40.50.150">
    <property type="entry name" value="Vaccinia Virus protein VP39"/>
    <property type="match status" value="1"/>
</dbReference>
<keyword evidence="2" id="KW-0489">Methyltransferase</keyword>
<accession>A0ABY4TQP4</accession>
<organism evidence="2 3">
    <name type="scientific">Sphingomonas donggukensis</name>
    <dbReference type="NCBI Taxonomy" id="2949093"/>
    <lineage>
        <taxon>Bacteria</taxon>
        <taxon>Pseudomonadati</taxon>
        <taxon>Pseudomonadota</taxon>
        <taxon>Alphaproteobacteria</taxon>
        <taxon>Sphingomonadales</taxon>
        <taxon>Sphingomonadaceae</taxon>
        <taxon>Sphingomonas</taxon>
    </lineage>
</organism>
<keyword evidence="3" id="KW-1185">Reference proteome</keyword>
<dbReference type="SUPFAM" id="SSF53335">
    <property type="entry name" value="S-adenosyl-L-methionine-dependent methyltransferases"/>
    <property type="match status" value="1"/>
</dbReference>
<proteinExistence type="predicted"/>
<sequence length="225" mass="25753">MDSFYDDPEVVKDHIRRGRHRQLIGGAWDEIGQLQFDFLVGQGLQPSHVLLDVGAGAFRAGVRLIPYLDPGNYWAIDKSALLLQAGWDLELKRARLTDRQPRDQIVALEDFEFDRLGATFDFAIAQSLFTHLSLNRIRRCLARLAPSMRPGGRLFATFFEIDASADPEQDHVHAPSGVVSHSDRTFYHYTRADFDHLVARLPWRIDYIGEWGHPRGQRMLGFVRV</sequence>
<dbReference type="RefSeq" id="WP_250749450.1">
    <property type="nucleotide sequence ID" value="NZ_CP098401.1"/>
</dbReference>
<reference evidence="2" key="1">
    <citation type="submission" date="2022-05" db="EMBL/GenBank/DDBJ databases">
        <title>Sphingomonas sp. strain RMG20 Genome sequencing and assembly.</title>
        <authorList>
            <person name="Kim I."/>
        </authorList>
    </citation>
    <scope>NUCLEOTIDE SEQUENCE</scope>
    <source>
        <strain evidence="2">RMG20</strain>
    </source>
</reference>
<evidence type="ECO:0000259" key="1">
    <source>
        <dbReference type="Pfam" id="PF08242"/>
    </source>
</evidence>
<dbReference type="Pfam" id="PF08242">
    <property type="entry name" value="Methyltransf_12"/>
    <property type="match status" value="1"/>
</dbReference>
<dbReference type="GO" id="GO:0032259">
    <property type="term" value="P:methylation"/>
    <property type="evidence" value="ECO:0007669"/>
    <property type="project" value="UniProtKB-KW"/>
</dbReference>
<evidence type="ECO:0000313" key="2">
    <source>
        <dbReference type="EMBL" id="URW74690.1"/>
    </source>
</evidence>
<protein>
    <submittedName>
        <fullName evidence="2">Class I SAM-dependent methyltransferase</fullName>
    </submittedName>
</protein>
<dbReference type="EMBL" id="CP098401">
    <property type="protein sequence ID" value="URW74690.1"/>
    <property type="molecule type" value="Genomic_DNA"/>
</dbReference>
<dbReference type="GO" id="GO:0008168">
    <property type="term" value="F:methyltransferase activity"/>
    <property type="evidence" value="ECO:0007669"/>
    <property type="project" value="UniProtKB-KW"/>
</dbReference>
<feature type="domain" description="Methyltransferase type 12" evidence="1">
    <location>
        <begin position="51"/>
        <end position="154"/>
    </location>
</feature>
<keyword evidence="2" id="KW-0808">Transferase</keyword>
<dbReference type="CDD" id="cd02440">
    <property type="entry name" value="AdoMet_MTases"/>
    <property type="match status" value="1"/>
</dbReference>
<dbReference type="Proteomes" id="UP001055580">
    <property type="component" value="Chromosome"/>
</dbReference>
<evidence type="ECO:0000313" key="3">
    <source>
        <dbReference type="Proteomes" id="UP001055580"/>
    </source>
</evidence>
<dbReference type="InterPro" id="IPR029063">
    <property type="entry name" value="SAM-dependent_MTases_sf"/>
</dbReference>
<dbReference type="PANTHER" id="PTHR37886">
    <property type="entry name" value="S-ADENOSYL-L-METHIONINE-DEPENDENT METHYLTRANSFERASES SUPERFAMILY PROTEIN"/>
    <property type="match status" value="1"/>
</dbReference>
<gene>
    <name evidence="2" type="ORF">M9980_08880</name>
</gene>
<dbReference type="InterPro" id="IPR013217">
    <property type="entry name" value="Methyltransf_12"/>
</dbReference>
<dbReference type="PANTHER" id="PTHR37886:SF1">
    <property type="entry name" value="S-ADENOSYL-L-METHIONINE-DEPENDENT METHYLTRANSFERASES SUPERFAMILY PROTEIN"/>
    <property type="match status" value="1"/>
</dbReference>
<name>A0ABY4TQP4_9SPHN</name>